<organism evidence="13 14">
    <name type="scientific">Populus deltoides</name>
    <name type="common">Eastern poplar</name>
    <name type="synonym">Eastern cottonwood</name>
    <dbReference type="NCBI Taxonomy" id="3696"/>
    <lineage>
        <taxon>Eukaryota</taxon>
        <taxon>Viridiplantae</taxon>
        <taxon>Streptophyta</taxon>
        <taxon>Embryophyta</taxon>
        <taxon>Tracheophyta</taxon>
        <taxon>Spermatophyta</taxon>
        <taxon>Magnoliopsida</taxon>
        <taxon>eudicotyledons</taxon>
        <taxon>Gunneridae</taxon>
        <taxon>Pentapetalae</taxon>
        <taxon>rosids</taxon>
        <taxon>fabids</taxon>
        <taxon>Malpighiales</taxon>
        <taxon>Salicaceae</taxon>
        <taxon>Saliceae</taxon>
        <taxon>Populus</taxon>
    </lineage>
</organism>
<dbReference type="GO" id="GO:0005634">
    <property type="term" value="C:nucleus"/>
    <property type="evidence" value="ECO:0007669"/>
    <property type="project" value="UniProtKB-SubCell"/>
</dbReference>
<dbReference type="Pfam" id="PF02373">
    <property type="entry name" value="JmjC"/>
    <property type="match status" value="1"/>
</dbReference>
<dbReference type="SUPFAM" id="SSF57903">
    <property type="entry name" value="FYVE/PHD zinc finger"/>
    <property type="match status" value="3"/>
</dbReference>
<dbReference type="InterPro" id="IPR019786">
    <property type="entry name" value="Zinc_finger_PHD-type_CS"/>
</dbReference>
<dbReference type="Pfam" id="PF00628">
    <property type="entry name" value="PHD"/>
    <property type="match status" value="1"/>
</dbReference>
<keyword evidence="6" id="KW-0539">Nucleus</keyword>
<dbReference type="Gene3D" id="2.60.120.650">
    <property type="entry name" value="Cupin"/>
    <property type="match status" value="3"/>
</dbReference>
<dbReference type="SMART" id="SM00249">
    <property type="entry name" value="PHD"/>
    <property type="match status" value="3"/>
</dbReference>
<evidence type="ECO:0000256" key="2">
    <source>
        <dbReference type="ARBA" id="ARBA00022723"/>
    </source>
</evidence>
<accession>A0A8T2Z8X1</accession>
<reference evidence="13" key="1">
    <citation type="journal article" date="2021" name="J. Hered.">
        <title>Genome Assembly of Salicaceae Populus deltoides (Eastern Cottonwood) I-69 Based on Nanopore Sequencing and Hi-C Technologies.</title>
        <authorList>
            <person name="Bai S."/>
            <person name="Wu H."/>
            <person name="Zhang J."/>
            <person name="Pan Z."/>
            <person name="Zhao W."/>
            <person name="Li Z."/>
            <person name="Tong C."/>
        </authorList>
    </citation>
    <scope>NUCLEOTIDE SEQUENCE</scope>
    <source>
        <tissue evidence="13">Leaf</tissue>
    </source>
</reference>
<dbReference type="PROSITE" id="PS51183">
    <property type="entry name" value="JMJN"/>
    <property type="match status" value="1"/>
</dbReference>
<name>A0A8T2Z8X1_POPDE</name>
<evidence type="ECO:0000256" key="6">
    <source>
        <dbReference type="ARBA" id="ARBA00023242"/>
    </source>
</evidence>
<dbReference type="Pfam" id="PF02375">
    <property type="entry name" value="JmjN"/>
    <property type="match status" value="1"/>
</dbReference>
<dbReference type="PANTHER" id="PTHR10694">
    <property type="entry name" value="LYSINE-SPECIFIC DEMETHYLASE"/>
    <property type="match status" value="1"/>
</dbReference>
<evidence type="ECO:0000259" key="11">
    <source>
        <dbReference type="PROSITE" id="PS51183"/>
    </source>
</evidence>
<feature type="domain" description="ARID" evidence="10">
    <location>
        <begin position="106"/>
        <end position="200"/>
    </location>
</feature>
<gene>
    <name evidence="13" type="ORF">H0E87_006635</name>
</gene>
<feature type="domain" description="JmjN" evidence="11">
    <location>
        <begin position="39"/>
        <end position="80"/>
    </location>
</feature>
<dbReference type="PROSITE" id="PS50016">
    <property type="entry name" value="ZF_PHD_2"/>
    <property type="match status" value="1"/>
</dbReference>
<keyword evidence="14" id="KW-1185">Reference proteome</keyword>
<dbReference type="GO" id="GO:0010468">
    <property type="term" value="P:regulation of gene expression"/>
    <property type="evidence" value="ECO:0007669"/>
    <property type="project" value="TreeGrafter"/>
</dbReference>
<dbReference type="FunFam" id="2.60.120.650:FF:000042">
    <property type="entry name" value="Transcription factor jumonji (JmjC) domain-containing protein"/>
    <property type="match status" value="1"/>
</dbReference>
<dbReference type="GO" id="GO:0000785">
    <property type="term" value="C:chromatin"/>
    <property type="evidence" value="ECO:0007669"/>
    <property type="project" value="TreeGrafter"/>
</dbReference>
<dbReference type="SMART" id="SM00545">
    <property type="entry name" value="JmjN"/>
    <property type="match status" value="1"/>
</dbReference>
<dbReference type="CDD" id="cd16100">
    <property type="entry name" value="ARID"/>
    <property type="match status" value="1"/>
</dbReference>
<dbReference type="Proteomes" id="UP000807159">
    <property type="component" value="Chromosome 3"/>
</dbReference>
<evidence type="ECO:0000256" key="7">
    <source>
        <dbReference type="PROSITE-ProRule" id="PRU00146"/>
    </source>
</evidence>
<evidence type="ECO:0000256" key="5">
    <source>
        <dbReference type="ARBA" id="ARBA00022833"/>
    </source>
</evidence>
<dbReference type="InterPro" id="IPR011011">
    <property type="entry name" value="Znf_FYVE_PHD"/>
</dbReference>
<dbReference type="FunFam" id="2.60.120.650:FF:000078">
    <property type="entry name" value="Predicted protein"/>
    <property type="match status" value="1"/>
</dbReference>
<dbReference type="SMART" id="SM00558">
    <property type="entry name" value="JmjC"/>
    <property type="match status" value="1"/>
</dbReference>
<keyword evidence="3" id="KW-0677">Repeat</keyword>
<dbReference type="InterPro" id="IPR013083">
    <property type="entry name" value="Znf_RING/FYVE/PHD"/>
</dbReference>
<dbReference type="PROSITE" id="PS51184">
    <property type="entry name" value="JMJC"/>
    <property type="match status" value="1"/>
</dbReference>
<dbReference type="InterPro" id="IPR001606">
    <property type="entry name" value="ARID_dom"/>
</dbReference>
<dbReference type="SUPFAM" id="SSF46774">
    <property type="entry name" value="ARID-like"/>
    <property type="match status" value="1"/>
</dbReference>
<keyword evidence="4 7" id="KW-0863">Zinc-finger</keyword>
<proteinExistence type="predicted"/>
<protein>
    <submittedName>
        <fullName evidence="13">Uncharacterized protein</fullName>
    </submittedName>
</protein>
<evidence type="ECO:0000256" key="8">
    <source>
        <dbReference type="SAM" id="MobiDB-lite"/>
    </source>
</evidence>
<comment type="caution">
    <text evidence="13">The sequence shown here is derived from an EMBL/GenBank/DDBJ whole genome shotgun (WGS) entry which is preliminary data.</text>
</comment>
<dbReference type="GO" id="GO:0008270">
    <property type="term" value="F:zinc ion binding"/>
    <property type="evidence" value="ECO:0007669"/>
    <property type="project" value="UniProtKB-KW"/>
</dbReference>
<evidence type="ECO:0000259" key="12">
    <source>
        <dbReference type="PROSITE" id="PS51184"/>
    </source>
</evidence>
<dbReference type="Gene3D" id="3.30.40.10">
    <property type="entry name" value="Zinc/RING finger domain, C3HC4 (zinc finger)"/>
    <property type="match status" value="2"/>
</dbReference>
<dbReference type="InterPro" id="IPR019787">
    <property type="entry name" value="Znf_PHD-finger"/>
</dbReference>
<feature type="region of interest" description="Disordered" evidence="8">
    <location>
        <begin position="1802"/>
        <end position="1826"/>
    </location>
</feature>
<dbReference type="Pfam" id="PF08429">
    <property type="entry name" value="PLU-1"/>
    <property type="match status" value="1"/>
</dbReference>
<dbReference type="EMBL" id="JACEGQ020000003">
    <property type="protein sequence ID" value="KAH8513442.1"/>
    <property type="molecule type" value="Genomic_DNA"/>
</dbReference>
<dbReference type="SMART" id="SM00501">
    <property type="entry name" value="BRIGHT"/>
    <property type="match status" value="1"/>
</dbReference>
<evidence type="ECO:0000313" key="13">
    <source>
        <dbReference type="EMBL" id="KAH8513442.1"/>
    </source>
</evidence>
<dbReference type="GO" id="GO:0032452">
    <property type="term" value="F:histone demethylase activity"/>
    <property type="evidence" value="ECO:0007669"/>
    <property type="project" value="TreeGrafter"/>
</dbReference>
<evidence type="ECO:0000256" key="4">
    <source>
        <dbReference type="ARBA" id="ARBA00022771"/>
    </source>
</evidence>
<dbReference type="Pfam" id="PF02928">
    <property type="entry name" value="zf-C5HC2"/>
    <property type="match status" value="1"/>
</dbReference>
<feature type="domain" description="JmjC" evidence="12">
    <location>
        <begin position="394"/>
        <end position="560"/>
    </location>
</feature>
<dbReference type="InterPro" id="IPR013637">
    <property type="entry name" value="Lys_sp_deMease-like_dom"/>
</dbReference>
<dbReference type="InterPro" id="IPR036431">
    <property type="entry name" value="ARID_dom_sf"/>
</dbReference>
<evidence type="ECO:0000256" key="3">
    <source>
        <dbReference type="ARBA" id="ARBA00022737"/>
    </source>
</evidence>
<dbReference type="InterPro" id="IPR003347">
    <property type="entry name" value="JmjC_dom"/>
</dbReference>
<dbReference type="PROSITE" id="PS01359">
    <property type="entry name" value="ZF_PHD_1"/>
    <property type="match status" value="3"/>
</dbReference>
<keyword evidence="5" id="KW-0862">Zinc</keyword>
<dbReference type="GO" id="GO:0003677">
    <property type="term" value="F:DNA binding"/>
    <property type="evidence" value="ECO:0007669"/>
    <property type="project" value="InterPro"/>
</dbReference>
<dbReference type="InterPro" id="IPR004198">
    <property type="entry name" value="Znf_C5HC2"/>
</dbReference>
<feature type="domain" description="PHD-type" evidence="9">
    <location>
        <begin position="254"/>
        <end position="304"/>
    </location>
</feature>
<dbReference type="PROSITE" id="PS51011">
    <property type="entry name" value="ARID"/>
    <property type="match status" value="1"/>
</dbReference>
<dbReference type="CDD" id="cd15489">
    <property type="entry name" value="PHD_SF"/>
    <property type="match status" value="1"/>
</dbReference>
<sequence length="1884" mass="215234">MGKGKPRAVEKGVLGQNLSLFSSSSSASSSSGSLHVPSAPVYYPNEEEFKDPLEYIYKIRPEAEPYGICKIVPPNNWKPPFALNLENFSFPTKTQAIHQLQVRPASCDSKTFELEYNRFLEEHCGKKLKRRVIFEGDELDLCKLFNGVKRFGGYDKVVKEKKWGEVSRFVRSGRKITECAKHVLCQLYQEHLYDYEEYYNRLNKGVARGCKRGVRKCKKSDDRMEFSRSKRRRKNNDGEKVKVCNKVEEEEEHDQICEQCRSGLHGEVMLLCDRCNKGWHIYCLSPPLKQVPPGNWYCFECLNSDKDTFGFVPGKRFTVEAFRRLADRAKRRWFGSGSTSRVQMEKKFWEIVEGSAGDVEVMYGSDLDTSVYGSGFPRVNDQRPESVEANLWDEYCGSPWNLNNLPKLKGSMLQAVHHNITGVMVPWLYVGMLFSSFCWHFEDHCFYSMNYLHWGEPKCWYSVPGSEADAFEKVMRSTLPDLFDAQPDLLFQLVTMLNPSVLQDNRVPVYTVLQEPGNFVITFPKSYHGGFNFGLNCAEAVNFAPADWLPYGGFGADLYKNYHKTAVLSHEELLCVVAKGDFDSKASPHIKKEMRRIYTNEKSWRERIWRSGIIKSSPMPLRKCPEYVGTEEDPACIICKQYLYLSAVVCHCRPSAFVCLEHWERICECKSRRLRLLYRHTLAELSDLVLASDSDRFEERSPSNDLRRQISCSNELNVLTKKVKAGHVSLAELAEQWLSRANKFFQHPYLGDACATLLKEAEQFLWAGPEMDPVRDMVKSLNAAQKWAGGIRDCLFKVQNWSSGHSCDLERVPLEYIAELLNNDPVPCNEPGHLMLKKRADEAWCLAQEIDSALSSCSEISVLESLYSRFSDLPIYIKESKKLSKKISSAKIWIDRAKKCISETQSAAVDIDILYKLKSEMSELQIKLPETELLLDLVRKAESCQSQCKEILKAPFSLKNVEVLLQEFKNFTVNIPELMLLKQCHINAVSWISRCNDVLVNLHEREDQDKVVNELNCLLKDAASLRIQVDELPLVELELKKACCRVKVLKARDMKMPLDFIQELMMEAFVLQIEKEKLFVDLSGVIAAVRCWEERATKLLAQEAQMLDFEDIIRTSADIPVLLPLLDDIKDAVAMAKSWLENSAPFLVSSSSMVSGSVSSLKLEVLKELVSHSKLLKISLDERRMLDMVLKNCDEWQQDANFALQDARCILSTDDIDDGKNGCLFGKVEHLATKMESITKAGLSLNFDFAEIPKLQNACSMLRWCSRALSFCTCAPSLEDVESLMEAAENLSVIGVSGTLWSALIDGVKWLRKALGIISLPGNFERFKLSDAEVVLAESQSIQISFPLMANQLVNAIHKHKLWLEQAERFFSLNSEERSWSLILELKELGKASAFSCSELDLVLYEVEKVEKWKQQFVEIIGRFVDDRNSLSDALQKVKQSLDISLNIYGKSWSAKARILCMCYTGYNEEKDFLTCSMCKDRYHLRCLDSAQVNPNNAEVFICHYCQFFDDGSISQNGGGPLKYGEKQLELRMLIELLSDSENFPTRIEEKDLLQQIVEQAHECKKCLREILDFALSYLDKDLTDVCEKLTIALKATEVAGVCDNQDKCDLELASARNSWRVRVKRLLEDAQKPTMQHIQRHMKEGLAMSIPPEDYIWQKLAELKDIGLQWADHAKKVNNTLPIVFKFCYCSIIWCFLFCGQVATDSGALGLDKVFELISEGENLPIYLEKELKLLRARSMLYCICRKPFDSRVKVACKLCGEWYHIDCIKLLTPPKIYFCAACEPQTEGLSVSLLADHERSTSAKSVEPKTPSPRHTKSRKKPGETESNVMLKMLAFENHSNVFIHSSGIDQLGWQNRKPLRRAAKKRTELKILSQFFHRQGK</sequence>
<dbReference type="InterPro" id="IPR001965">
    <property type="entry name" value="Znf_PHD"/>
</dbReference>
<evidence type="ECO:0000313" key="14">
    <source>
        <dbReference type="Proteomes" id="UP000807159"/>
    </source>
</evidence>
<dbReference type="Pfam" id="PF01388">
    <property type="entry name" value="ARID"/>
    <property type="match status" value="1"/>
</dbReference>
<evidence type="ECO:0000259" key="9">
    <source>
        <dbReference type="PROSITE" id="PS50016"/>
    </source>
</evidence>
<evidence type="ECO:0000256" key="1">
    <source>
        <dbReference type="ARBA" id="ARBA00004123"/>
    </source>
</evidence>
<evidence type="ECO:0000259" key="10">
    <source>
        <dbReference type="PROSITE" id="PS51011"/>
    </source>
</evidence>
<dbReference type="CDD" id="cd15543">
    <property type="entry name" value="PHD_RSF1"/>
    <property type="match status" value="1"/>
</dbReference>
<keyword evidence="2" id="KW-0479">Metal-binding</keyword>
<dbReference type="SUPFAM" id="SSF51197">
    <property type="entry name" value="Clavaminate synthase-like"/>
    <property type="match status" value="1"/>
</dbReference>
<dbReference type="PANTHER" id="PTHR10694:SF133">
    <property type="entry name" value="LYSINE-SPECIFIC DEMETHYLASE JMJ17"/>
    <property type="match status" value="1"/>
</dbReference>
<dbReference type="SMART" id="SM01014">
    <property type="entry name" value="ARID"/>
    <property type="match status" value="1"/>
</dbReference>
<comment type="subcellular location">
    <subcellularLocation>
        <location evidence="1">Nucleus</location>
    </subcellularLocation>
</comment>
<dbReference type="InterPro" id="IPR003349">
    <property type="entry name" value="JmjN"/>
</dbReference>